<dbReference type="WBParaSite" id="jg25926">
    <property type="protein sequence ID" value="jg25926"/>
    <property type="gene ID" value="jg25926"/>
</dbReference>
<dbReference type="AlphaFoldDB" id="A0A915E589"/>
<accession>A0A915E589</accession>
<evidence type="ECO:0000313" key="4">
    <source>
        <dbReference type="WBParaSite" id="jg25926"/>
    </source>
</evidence>
<evidence type="ECO:0000259" key="2">
    <source>
        <dbReference type="PROSITE" id="PS51670"/>
    </source>
</evidence>
<name>A0A915E589_9BILA</name>
<dbReference type="Proteomes" id="UP000887574">
    <property type="component" value="Unplaced"/>
</dbReference>
<keyword evidence="3" id="KW-1185">Reference proteome</keyword>
<dbReference type="SMART" id="SM00254">
    <property type="entry name" value="ShKT"/>
    <property type="match status" value="1"/>
</dbReference>
<reference evidence="4" key="1">
    <citation type="submission" date="2022-11" db="UniProtKB">
        <authorList>
            <consortium name="WormBaseParasite"/>
        </authorList>
    </citation>
    <scope>IDENTIFICATION</scope>
</reference>
<comment type="caution">
    <text evidence="1">Lacks conserved residue(s) required for the propagation of feature annotation.</text>
</comment>
<dbReference type="PROSITE" id="PS51670">
    <property type="entry name" value="SHKT"/>
    <property type="match status" value="1"/>
</dbReference>
<protein>
    <submittedName>
        <fullName evidence="4">ShKT domain-containing protein</fullName>
    </submittedName>
</protein>
<evidence type="ECO:0000256" key="1">
    <source>
        <dbReference type="PROSITE-ProRule" id="PRU01005"/>
    </source>
</evidence>
<dbReference type="Pfam" id="PF01549">
    <property type="entry name" value="ShK"/>
    <property type="match status" value="1"/>
</dbReference>
<sequence length="163" mass="18970">MHYDSTAFGKMDPLTRRPMVTMVPVKEMVMLTDNLVLTHLDAQKLKILGKCADLPKPKTAITAPDFLLEEQPSIATNSVIEHNINTHNIQVTEMDNSASQDFHRLICNDRSQECEKFRVRGFCSNYRYKRLMKVHCRNTCKFCHEPHSEENETPRKMFENRIS</sequence>
<dbReference type="Gene3D" id="1.10.10.1940">
    <property type="match status" value="1"/>
</dbReference>
<feature type="domain" description="ShKT" evidence="2">
    <location>
        <begin position="107"/>
        <end position="143"/>
    </location>
</feature>
<evidence type="ECO:0000313" key="3">
    <source>
        <dbReference type="Proteomes" id="UP000887574"/>
    </source>
</evidence>
<dbReference type="InterPro" id="IPR003582">
    <property type="entry name" value="ShKT_dom"/>
</dbReference>
<organism evidence="3 4">
    <name type="scientific">Ditylenchus dipsaci</name>
    <dbReference type="NCBI Taxonomy" id="166011"/>
    <lineage>
        <taxon>Eukaryota</taxon>
        <taxon>Metazoa</taxon>
        <taxon>Ecdysozoa</taxon>
        <taxon>Nematoda</taxon>
        <taxon>Chromadorea</taxon>
        <taxon>Rhabditida</taxon>
        <taxon>Tylenchina</taxon>
        <taxon>Tylenchomorpha</taxon>
        <taxon>Sphaerularioidea</taxon>
        <taxon>Anguinidae</taxon>
        <taxon>Anguininae</taxon>
        <taxon>Ditylenchus</taxon>
    </lineage>
</organism>
<proteinExistence type="predicted"/>